<accession>A0A7K1USE8</accession>
<protein>
    <submittedName>
        <fullName evidence="2">VOC family protein</fullName>
    </submittedName>
</protein>
<feature type="domain" description="VOC" evidence="1">
    <location>
        <begin position="6"/>
        <end position="116"/>
    </location>
</feature>
<dbReference type="Pfam" id="PF18029">
    <property type="entry name" value="Glyoxalase_6"/>
    <property type="match status" value="2"/>
</dbReference>
<comment type="caution">
    <text evidence="2">The sequence shown here is derived from an EMBL/GenBank/DDBJ whole genome shotgun (WGS) entry which is preliminary data.</text>
</comment>
<reference evidence="2 3" key="1">
    <citation type="submission" date="2019-12" db="EMBL/GenBank/DDBJ databases">
        <title>Nocardia sp. nov. ET3-3 isolated from soil.</title>
        <authorList>
            <person name="Kanchanasin P."/>
            <person name="Tanasupawat S."/>
            <person name="Yuki M."/>
            <person name="Kudo T."/>
        </authorList>
    </citation>
    <scope>NUCLEOTIDE SEQUENCE [LARGE SCALE GENOMIC DNA]</scope>
    <source>
        <strain evidence="2 3">ET3-3</strain>
    </source>
</reference>
<dbReference type="Gene3D" id="3.10.180.10">
    <property type="entry name" value="2,3-Dihydroxybiphenyl 1,2-Dioxygenase, domain 1"/>
    <property type="match status" value="2"/>
</dbReference>
<evidence type="ECO:0000259" key="1">
    <source>
        <dbReference type="PROSITE" id="PS51819"/>
    </source>
</evidence>
<dbReference type="AlphaFoldDB" id="A0A7K1USE8"/>
<dbReference type="Proteomes" id="UP000466794">
    <property type="component" value="Unassembled WGS sequence"/>
</dbReference>
<dbReference type="SUPFAM" id="SSF54593">
    <property type="entry name" value="Glyoxalase/Bleomycin resistance protein/Dihydroxybiphenyl dioxygenase"/>
    <property type="match status" value="2"/>
</dbReference>
<name>A0A7K1USE8_9NOCA</name>
<evidence type="ECO:0000313" key="3">
    <source>
        <dbReference type="Proteomes" id="UP000466794"/>
    </source>
</evidence>
<evidence type="ECO:0000313" key="2">
    <source>
        <dbReference type="EMBL" id="MVU77089.1"/>
    </source>
</evidence>
<organism evidence="2 3">
    <name type="scientific">Nocardia terrae</name>
    <dbReference type="NCBI Taxonomy" id="2675851"/>
    <lineage>
        <taxon>Bacteria</taxon>
        <taxon>Bacillati</taxon>
        <taxon>Actinomycetota</taxon>
        <taxon>Actinomycetes</taxon>
        <taxon>Mycobacteriales</taxon>
        <taxon>Nocardiaceae</taxon>
        <taxon>Nocardia</taxon>
    </lineage>
</organism>
<dbReference type="EMBL" id="WRPP01000001">
    <property type="protein sequence ID" value="MVU77089.1"/>
    <property type="molecule type" value="Genomic_DNA"/>
</dbReference>
<sequence>MTIRWVWAFLDRPAAQFDSAAEFWTAVTGTTLSPRRGDHDEFVTLLPESGAATVKMQAIGGPARVHLDLDVDDVSAATDRAVALGATLAEDNVLTEHIGYAVLRSPAGMTFCFTPFHDTAGPLAPTVVGPSGDRSRLDQICLDIGDSDYAREARFWTDLTGWAWRPGSLPEFSRLSPRPDLPLDLLLQRLGENRPTSAHPDLACTDFEATAAWHEKLGARRVERGANWMVMADPTGQPYCLTGRKPA</sequence>
<dbReference type="RefSeq" id="WP_157386486.1">
    <property type="nucleotide sequence ID" value="NZ_WRPP01000001.1"/>
</dbReference>
<dbReference type="InterPro" id="IPR029068">
    <property type="entry name" value="Glyas_Bleomycin-R_OHBP_Dase"/>
</dbReference>
<dbReference type="InterPro" id="IPR037523">
    <property type="entry name" value="VOC_core"/>
</dbReference>
<gene>
    <name evidence="2" type="ORF">GPX89_07485</name>
</gene>
<keyword evidence="3" id="KW-1185">Reference proteome</keyword>
<dbReference type="InterPro" id="IPR041581">
    <property type="entry name" value="Glyoxalase_6"/>
</dbReference>
<dbReference type="PROSITE" id="PS51819">
    <property type="entry name" value="VOC"/>
    <property type="match status" value="1"/>
</dbReference>
<dbReference type="PANTHER" id="PTHR35908:SF1">
    <property type="entry name" value="CONSERVED PROTEIN"/>
    <property type="match status" value="1"/>
</dbReference>
<proteinExistence type="predicted"/>
<dbReference type="PANTHER" id="PTHR35908">
    <property type="entry name" value="HYPOTHETICAL FUSION PROTEIN"/>
    <property type="match status" value="1"/>
</dbReference>